<dbReference type="InterPro" id="IPR051261">
    <property type="entry name" value="NLR"/>
</dbReference>
<accession>A0AAV6FCS7</accession>
<dbReference type="AlphaFoldDB" id="A0AAV6FCS7"/>
<dbReference type="SUPFAM" id="SSF52047">
    <property type="entry name" value="RNI-like"/>
    <property type="match status" value="1"/>
</dbReference>
<dbReference type="SMART" id="SM00368">
    <property type="entry name" value="LRR_RI"/>
    <property type="match status" value="3"/>
</dbReference>
<dbReference type="EMBL" id="JADWDJ010000032">
    <property type="protein sequence ID" value="KAG5260579.1"/>
    <property type="molecule type" value="Genomic_DNA"/>
</dbReference>
<proteinExistence type="predicted"/>
<keyword evidence="2" id="KW-0677">Repeat</keyword>
<dbReference type="Pfam" id="PF13516">
    <property type="entry name" value="LRR_6"/>
    <property type="match status" value="2"/>
</dbReference>
<name>A0AAV6FCS7_9TELE</name>
<sequence length="106" mass="11712">MRELQLRGNKAGDSGVKHLSSLLEDPNCKLEKLYLQNCSIGDEGFRALASALRSNPSHMRELQLSFNKAGDSGVKHLSSLLEDPHCKLETLGMEPQDTQDDRCSLS</sequence>
<evidence type="ECO:0000313" key="4">
    <source>
        <dbReference type="Proteomes" id="UP000823561"/>
    </source>
</evidence>
<dbReference type="InterPro" id="IPR001611">
    <property type="entry name" value="Leu-rich_rpt"/>
</dbReference>
<evidence type="ECO:0000256" key="1">
    <source>
        <dbReference type="ARBA" id="ARBA00022614"/>
    </source>
</evidence>
<organism evidence="3 4">
    <name type="scientific">Alosa alosa</name>
    <name type="common">allis shad</name>
    <dbReference type="NCBI Taxonomy" id="278164"/>
    <lineage>
        <taxon>Eukaryota</taxon>
        <taxon>Metazoa</taxon>
        <taxon>Chordata</taxon>
        <taxon>Craniata</taxon>
        <taxon>Vertebrata</taxon>
        <taxon>Euteleostomi</taxon>
        <taxon>Actinopterygii</taxon>
        <taxon>Neopterygii</taxon>
        <taxon>Teleostei</taxon>
        <taxon>Clupei</taxon>
        <taxon>Clupeiformes</taxon>
        <taxon>Clupeoidei</taxon>
        <taxon>Clupeidae</taxon>
        <taxon>Alosa</taxon>
    </lineage>
</organism>
<dbReference type="InterPro" id="IPR032675">
    <property type="entry name" value="LRR_dom_sf"/>
</dbReference>
<dbReference type="Gene3D" id="3.80.10.10">
    <property type="entry name" value="Ribonuclease Inhibitor"/>
    <property type="match status" value="1"/>
</dbReference>
<keyword evidence="4" id="KW-1185">Reference proteome</keyword>
<dbReference type="Proteomes" id="UP000823561">
    <property type="component" value="Unassembled WGS sequence"/>
</dbReference>
<reference evidence="3" key="1">
    <citation type="submission" date="2020-10" db="EMBL/GenBank/DDBJ databases">
        <title>Chromosome-scale genome assembly of the Allis shad, Alosa alosa.</title>
        <authorList>
            <person name="Margot Z."/>
            <person name="Christophe K."/>
            <person name="Cabau C."/>
            <person name="Louis A."/>
            <person name="Berthelot C."/>
            <person name="Parey E."/>
            <person name="Roest Crollius H."/>
            <person name="Montfort J."/>
            <person name="Robinson-Rechavi M."/>
            <person name="Bucao C."/>
            <person name="Bouchez O."/>
            <person name="Gislard M."/>
            <person name="Lluch J."/>
            <person name="Milhes M."/>
            <person name="Lampietro C."/>
            <person name="Lopez Roques C."/>
            <person name="Donnadieu C."/>
            <person name="Braasch I."/>
            <person name="Desvignes T."/>
            <person name="Postlethwait J."/>
            <person name="Bobe J."/>
            <person name="Guiguen Y."/>
        </authorList>
    </citation>
    <scope>NUCLEOTIDE SEQUENCE</scope>
    <source>
        <strain evidence="3">M-15738</strain>
        <tissue evidence="3">Blood</tissue>
    </source>
</reference>
<keyword evidence="1" id="KW-0433">Leucine-rich repeat</keyword>
<protein>
    <submittedName>
        <fullName evidence="3">Uncharacterized protein</fullName>
    </submittedName>
</protein>
<gene>
    <name evidence="3" type="ORF">AALO_G00305100</name>
</gene>
<evidence type="ECO:0000313" key="3">
    <source>
        <dbReference type="EMBL" id="KAG5260579.1"/>
    </source>
</evidence>
<comment type="caution">
    <text evidence="3">The sequence shown here is derived from an EMBL/GenBank/DDBJ whole genome shotgun (WGS) entry which is preliminary data.</text>
</comment>
<dbReference type="PANTHER" id="PTHR24106">
    <property type="entry name" value="NACHT, LRR AND CARD DOMAINS-CONTAINING"/>
    <property type="match status" value="1"/>
</dbReference>
<evidence type="ECO:0000256" key="2">
    <source>
        <dbReference type="ARBA" id="ARBA00022737"/>
    </source>
</evidence>